<dbReference type="Proteomes" id="UP000054558">
    <property type="component" value="Unassembled WGS sequence"/>
</dbReference>
<evidence type="ECO:0000313" key="1">
    <source>
        <dbReference type="EMBL" id="GAQ90297.1"/>
    </source>
</evidence>
<accession>A0A1Y1INV3</accession>
<keyword evidence="2" id="KW-1185">Reference proteome</keyword>
<name>A0A1Y1INV3_KLENI</name>
<proteinExistence type="predicted"/>
<dbReference type="EMBL" id="DF237572">
    <property type="protein sequence ID" value="GAQ90297.1"/>
    <property type="molecule type" value="Genomic_DNA"/>
</dbReference>
<sequence length="286" mass="32214">MEAEDGVVTQVRGVKSAEFALYPYIDDPCQDLGGMGVREQHERPKDGQTFAEVFKRHGLTRKGLIDVEPEDPMNKNRTSFATVIQDLLHKKGVQWSPDDDFLSGPKVPPGVSPHKVTGYVKQDGHFTLDHAEWIGAVAANLLGLLFPHLTAGYVTNSLSGLGLKTDEEVLQILRAEDKRAAQAKGKKTLRDEEYDALYEEFGALWWAPDLTTYEAARRLEEVLELCFGGLFTEACTQRWLDETVPADVQERLKSWTPLRRFCFVRDGSVTLPPQFYLDHGIKIHIM</sequence>
<gene>
    <name evidence="1" type="ORF">KFL_006230060</name>
</gene>
<evidence type="ECO:0000313" key="2">
    <source>
        <dbReference type="Proteomes" id="UP000054558"/>
    </source>
</evidence>
<dbReference type="AlphaFoldDB" id="A0A1Y1INV3"/>
<organism evidence="1 2">
    <name type="scientific">Klebsormidium nitens</name>
    <name type="common">Green alga</name>
    <name type="synonym">Ulothrix nitens</name>
    <dbReference type="NCBI Taxonomy" id="105231"/>
    <lineage>
        <taxon>Eukaryota</taxon>
        <taxon>Viridiplantae</taxon>
        <taxon>Streptophyta</taxon>
        <taxon>Klebsormidiophyceae</taxon>
        <taxon>Klebsormidiales</taxon>
        <taxon>Klebsormidiaceae</taxon>
        <taxon>Klebsormidium</taxon>
    </lineage>
</organism>
<protein>
    <submittedName>
        <fullName evidence="1">Uncharacterized protein</fullName>
    </submittedName>
</protein>
<reference evidence="1 2" key="1">
    <citation type="journal article" date="2014" name="Nat. Commun.">
        <title>Klebsormidium flaccidum genome reveals primary factors for plant terrestrial adaptation.</title>
        <authorList>
            <person name="Hori K."/>
            <person name="Maruyama F."/>
            <person name="Fujisawa T."/>
            <person name="Togashi T."/>
            <person name="Yamamoto N."/>
            <person name="Seo M."/>
            <person name="Sato S."/>
            <person name="Yamada T."/>
            <person name="Mori H."/>
            <person name="Tajima N."/>
            <person name="Moriyama T."/>
            <person name="Ikeuchi M."/>
            <person name="Watanabe M."/>
            <person name="Wada H."/>
            <person name="Kobayashi K."/>
            <person name="Saito M."/>
            <person name="Masuda T."/>
            <person name="Sasaki-Sekimoto Y."/>
            <person name="Mashiguchi K."/>
            <person name="Awai K."/>
            <person name="Shimojima M."/>
            <person name="Masuda S."/>
            <person name="Iwai M."/>
            <person name="Nobusawa T."/>
            <person name="Narise T."/>
            <person name="Kondo S."/>
            <person name="Saito H."/>
            <person name="Sato R."/>
            <person name="Murakawa M."/>
            <person name="Ihara Y."/>
            <person name="Oshima-Yamada Y."/>
            <person name="Ohtaka K."/>
            <person name="Satoh M."/>
            <person name="Sonobe K."/>
            <person name="Ishii M."/>
            <person name="Ohtani R."/>
            <person name="Kanamori-Sato M."/>
            <person name="Honoki R."/>
            <person name="Miyazaki D."/>
            <person name="Mochizuki H."/>
            <person name="Umetsu J."/>
            <person name="Higashi K."/>
            <person name="Shibata D."/>
            <person name="Kamiya Y."/>
            <person name="Sato N."/>
            <person name="Nakamura Y."/>
            <person name="Tabata S."/>
            <person name="Ida S."/>
            <person name="Kurokawa K."/>
            <person name="Ohta H."/>
        </authorList>
    </citation>
    <scope>NUCLEOTIDE SEQUENCE [LARGE SCALE GENOMIC DNA]</scope>
    <source>
        <strain evidence="1 2">NIES-2285</strain>
    </source>
</reference>